<dbReference type="PANTHER" id="PTHR35984:SF1">
    <property type="entry name" value="PERIPLASMIC SERINE PROTEASE"/>
    <property type="match status" value="1"/>
</dbReference>
<evidence type="ECO:0000313" key="1">
    <source>
        <dbReference type="EMBL" id="BDB97473.1"/>
    </source>
</evidence>
<dbReference type="InterPro" id="IPR002825">
    <property type="entry name" value="Pept_S49_ser-pept_pro"/>
</dbReference>
<gene>
    <name evidence="1" type="ORF">SACC_04900</name>
</gene>
<dbReference type="AlphaFoldDB" id="A0AAQ4CNU2"/>
<protein>
    <recommendedName>
        <fullName evidence="3">Serine dehydrogenase proteinase</fullName>
    </recommendedName>
</protein>
<dbReference type="GO" id="GO:0016020">
    <property type="term" value="C:membrane"/>
    <property type="evidence" value="ECO:0007669"/>
    <property type="project" value="InterPro"/>
</dbReference>
<dbReference type="KEGG" id="scas:SACC_04900"/>
<dbReference type="PANTHER" id="PTHR35984">
    <property type="entry name" value="PERIPLASMIC SERINE PROTEASE"/>
    <property type="match status" value="1"/>
</dbReference>
<dbReference type="Gene3D" id="3.90.226.10">
    <property type="entry name" value="2-enoyl-CoA Hydratase, Chain A, domain 1"/>
    <property type="match status" value="1"/>
</dbReference>
<evidence type="ECO:0000313" key="2">
    <source>
        <dbReference type="Proteomes" id="UP001319921"/>
    </source>
</evidence>
<dbReference type="RefSeq" id="WP_229571466.1">
    <property type="nucleotide sequence ID" value="NZ_AP025226.1"/>
</dbReference>
<dbReference type="InterPro" id="IPR029045">
    <property type="entry name" value="ClpP/crotonase-like_dom_sf"/>
</dbReference>
<reference evidence="1 2" key="1">
    <citation type="journal article" date="2022" name="Microbiol. Resour. Announc.">
        <title>Complete Genome Sequence of the Hyperthermophilic and Acidophilic Archaeon Saccharolobus caldissimus Strain HS-3T.</title>
        <authorList>
            <person name="Sakai H.D."/>
            <person name="Kurosawa N."/>
        </authorList>
    </citation>
    <scope>NUCLEOTIDE SEQUENCE [LARGE SCALE GENOMIC DNA]</scope>
    <source>
        <strain evidence="1 2">JCM32116</strain>
    </source>
</reference>
<proteinExistence type="predicted"/>
<organism evidence="1 2">
    <name type="scientific">Saccharolobus caldissimus</name>
    <dbReference type="NCBI Taxonomy" id="1702097"/>
    <lineage>
        <taxon>Archaea</taxon>
        <taxon>Thermoproteota</taxon>
        <taxon>Thermoprotei</taxon>
        <taxon>Sulfolobales</taxon>
        <taxon>Sulfolobaceae</taxon>
        <taxon>Saccharolobus</taxon>
    </lineage>
</organism>
<evidence type="ECO:0008006" key="3">
    <source>
        <dbReference type="Google" id="ProtNLM"/>
    </source>
</evidence>
<sequence length="320" mass="36104">MEDTLQKLINEIEKSISDYEKSFGDNKVFAIILAYHTGSFSPASISRQDVEVIYTFLKNKMKFIGNKKVEEFHIILHSGGGDPDAAYQIARIIDRIGKSIANSVVYCIPRFAKSAATLMALGGNRIIMTEIAELGPIDPQIYFEGQWISAKTVRDSMKYMIGTLLDLLREKGGEINFGNVPGLQQVVNSIVDSIVGRFVGIGEYESLISYIKQLAKELLALRMFENPSEIDNIVNNLIERYSSHGMVIDYQKAQQLGLRIEKVNDNMEDKLLQIYSNLGNLFKYIDMLGSGISEQINPQYIPTYPWNIEHGIVFLPYPNQ</sequence>
<dbReference type="Proteomes" id="UP001319921">
    <property type="component" value="Chromosome"/>
</dbReference>
<accession>A0AAQ4CNU2</accession>
<name>A0AAQ4CNU2_9CREN</name>
<keyword evidence="2" id="KW-1185">Reference proteome</keyword>
<dbReference type="EMBL" id="AP025226">
    <property type="protein sequence ID" value="BDB97473.1"/>
    <property type="molecule type" value="Genomic_DNA"/>
</dbReference>
<dbReference type="SUPFAM" id="SSF52096">
    <property type="entry name" value="ClpP/crotonase"/>
    <property type="match status" value="1"/>
</dbReference>
<dbReference type="GeneID" id="68865219"/>
<dbReference type="Pfam" id="PF01972">
    <property type="entry name" value="SDH_protease"/>
    <property type="match status" value="1"/>
</dbReference>